<dbReference type="Gene3D" id="3.40.50.300">
    <property type="entry name" value="P-loop containing nucleotide triphosphate hydrolases"/>
    <property type="match status" value="2"/>
</dbReference>
<feature type="non-terminal residue" evidence="3">
    <location>
        <position position="754"/>
    </location>
</feature>
<dbReference type="PANTHER" id="PTHR30121:SF11">
    <property type="entry name" value="AAA+ ATPASE DOMAIN-CONTAINING PROTEIN"/>
    <property type="match status" value="1"/>
</dbReference>
<dbReference type="InterPro" id="IPR051162">
    <property type="entry name" value="T4SS_component"/>
</dbReference>
<keyword evidence="4" id="KW-1185">Reference proteome</keyword>
<dbReference type="Proteomes" id="UP001197114">
    <property type="component" value="Unassembled WGS sequence"/>
</dbReference>
<organism evidence="3 4">
    <name type="scientific">Streptomyces anatolicus</name>
    <dbReference type="NCBI Taxonomy" id="2675858"/>
    <lineage>
        <taxon>Bacteria</taxon>
        <taxon>Bacillati</taxon>
        <taxon>Actinomycetota</taxon>
        <taxon>Actinomycetes</taxon>
        <taxon>Kitasatosporales</taxon>
        <taxon>Streptomycetaceae</taxon>
        <taxon>Streptomyces</taxon>
    </lineage>
</organism>
<proteinExistence type="predicted"/>
<dbReference type="Pfam" id="PF01935">
    <property type="entry name" value="DUF87"/>
    <property type="match status" value="1"/>
</dbReference>
<evidence type="ECO:0000256" key="1">
    <source>
        <dbReference type="SAM" id="MobiDB-lite"/>
    </source>
</evidence>
<dbReference type="PANTHER" id="PTHR30121">
    <property type="entry name" value="UNCHARACTERIZED PROTEIN YJGR-RELATED"/>
    <property type="match status" value="1"/>
</dbReference>
<name>A0ABS6YZE1_9ACTN</name>
<feature type="region of interest" description="Disordered" evidence="1">
    <location>
        <begin position="43"/>
        <end position="67"/>
    </location>
</feature>
<protein>
    <submittedName>
        <fullName evidence="3">DUF87 domain-containing protein</fullName>
    </submittedName>
</protein>
<comment type="caution">
    <text evidence="3">The sequence shown here is derived from an EMBL/GenBank/DDBJ whole genome shotgun (WGS) entry which is preliminary data.</text>
</comment>
<evidence type="ECO:0000313" key="4">
    <source>
        <dbReference type="Proteomes" id="UP001197114"/>
    </source>
</evidence>
<evidence type="ECO:0000313" key="3">
    <source>
        <dbReference type="EMBL" id="MBW5425937.1"/>
    </source>
</evidence>
<feature type="domain" description="Helicase HerA central" evidence="2">
    <location>
        <begin position="374"/>
        <end position="455"/>
    </location>
</feature>
<dbReference type="InterPro" id="IPR027417">
    <property type="entry name" value="P-loop_NTPase"/>
</dbReference>
<dbReference type="EMBL" id="WMBF01000672">
    <property type="protein sequence ID" value="MBW5425937.1"/>
    <property type="molecule type" value="Genomic_DNA"/>
</dbReference>
<accession>A0ABS6YZE1</accession>
<reference evidence="3 4" key="1">
    <citation type="submission" date="2019-11" db="EMBL/GenBank/DDBJ databases">
        <authorList>
            <person name="Ay H."/>
        </authorList>
    </citation>
    <scope>NUCLEOTIDE SEQUENCE [LARGE SCALE GENOMIC DNA]</scope>
    <source>
        <strain evidence="3 4">BG9H</strain>
    </source>
</reference>
<gene>
    <name evidence="3" type="ORF">GKQ77_30990</name>
</gene>
<dbReference type="SUPFAM" id="SSF52540">
    <property type="entry name" value="P-loop containing nucleoside triphosphate hydrolases"/>
    <property type="match status" value="1"/>
</dbReference>
<evidence type="ECO:0000259" key="2">
    <source>
        <dbReference type="Pfam" id="PF01935"/>
    </source>
</evidence>
<dbReference type="RefSeq" id="WP_219692476.1">
    <property type="nucleotide sequence ID" value="NZ_WMBF01000672.1"/>
</dbReference>
<sequence>MNDPVTTAAVDYLQRTRLHPLWQTGAEAVVPMAARRAVRVTGVGQPVSAQTQAQTAPAGGRSSDDPGFEPATLPLLVGLAGAGAPLAFLLDGSGQGTSVRLGTWADEGMDDAGLDARQRMLLGILDGCYPAVGIAAAGVGVPRLGFGALALGVPSPAVVDARDGALPVDRLVRSMSGTPWAALVLATPVGPDALGADRNRVLNEMRVVSSAVEARGVSSPLAAHYVELLQARLEALADAHARGGWRTAVYLFGERPEDVTALASAWRAVFSGAKSIPEPVRTLPHPAVAALGGGWALPADPEQPGPNLYQHPYAAQTVLSSAQLAAYVHLPQLETLGFSVSPLARFDVVAPPVSGDEHHLVVGDVLHHRRATGTTYRVPLRSLSRHVFIPGTTGSGKTNTIMGLLIEAAAKGVPFLVIEPAKTEYRALIEHPVLGQNLQVFTAGKATVAPFVLNPFEAPEGTTVSEHLDLLRAVFTAAFGMWTPLPQILDRCLHEVYADRGWDLRTNLNSRLGAATGPDSGSTGGQVSETADAFPTLSDLITKVTEVIPTLGYEDRIAGDMRAALLTRLESLRRGAKGAMLDVSRSLPPAQLFGTPTVVELDALGDEGDKAFFTGLLLIRLVEHRRAQGQSRDLVHLLVVEEAHRLLENVQATSSEEAANPKGQAVETFSNLLSEIRAYGQGVIIADQVPVRLAPDVIKNSNLKITHRVIAGDDRAALAAAMAMDEAQARALITLGVGEAVVFSGGDDAPLLVR</sequence>
<dbReference type="InterPro" id="IPR002789">
    <property type="entry name" value="HerA_central"/>
</dbReference>